<evidence type="ECO:0000313" key="1">
    <source>
        <dbReference type="EMBL" id="PFH61733.1"/>
    </source>
</evidence>
<protein>
    <submittedName>
        <fullName evidence="1">Uncharacterized protein</fullName>
    </submittedName>
</protein>
<name>A0A2A9PLG0_OPHUN</name>
<accession>A0A2A9PLG0</accession>
<dbReference type="AlphaFoldDB" id="A0A2A9PLG0"/>
<reference evidence="1 2" key="2">
    <citation type="journal article" date="2017" name="Sci. Rep.">
        <title>Ant-infecting Ophiocordyceps genomes reveal a high diversity of potential behavioral manipulation genes and a possible major role for enterotoxins.</title>
        <authorList>
            <person name="de Bekker C."/>
            <person name="Ohm R.A."/>
            <person name="Evans H.C."/>
            <person name="Brachmann A."/>
            <person name="Hughes D.P."/>
        </authorList>
    </citation>
    <scope>NUCLEOTIDE SEQUENCE [LARGE SCALE GENOMIC DNA]</scope>
    <source>
        <strain evidence="1 2">SC16a</strain>
    </source>
</reference>
<gene>
    <name evidence="1" type="ORF">XA68_16454</name>
</gene>
<dbReference type="EMBL" id="LAZP02000057">
    <property type="protein sequence ID" value="PFH61733.1"/>
    <property type="molecule type" value="Genomic_DNA"/>
</dbReference>
<organism evidence="1 2">
    <name type="scientific">Ophiocordyceps unilateralis</name>
    <name type="common">Zombie-ant fungus</name>
    <name type="synonym">Torrubia unilateralis</name>
    <dbReference type="NCBI Taxonomy" id="268505"/>
    <lineage>
        <taxon>Eukaryota</taxon>
        <taxon>Fungi</taxon>
        <taxon>Dikarya</taxon>
        <taxon>Ascomycota</taxon>
        <taxon>Pezizomycotina</taxon>
        <taxon>Sordariomycetes</taxon>
        <taxon>Hypocreomycetidae</taxon>
        <taxon>Hypocreales</taxon>
        <taxon>Ophiocordycipitaceae</taxon>
        <taxon>Ophiocordyceps</taxon>
    </lineage>
</organism>
<sequence>MCGPQTTDTRPRYGALVALTPPPESAAARLLTADLTFHTPGHPTSCEATHARLTPDAACDVTRLRRLRLVIHNSGDLCRSTHDCGFFRALDLPDFGADRFVEIPLEESLSLAVGGRGIIGRRVSLCDFQSEGAQIVLAEGIVGFNFA</sequence>
<evidence type="ECO:0000313" key="2">
    <source>
        <dbReference type="Proteomes" id="UP000037136"/>
    </source>
</evidence>
<comment type="caution">
    <text evidence="1">The sequence shown here is derived from an EMBL/GenBank/DDBJ whole genome shotgun (WGS) entry which is preliminary data.</text>
</comment>
<dbReference type="Proteomes" id="UP000037136">
    <property type="component" value="Unassembled WGS sequence"/>
</dbReference>
<proteinExistence type="predicted"/>
<dbReference type="OrthoDB" id="4158189at2759"/>
<dbReference type="STRING" id="268505.A0A2A9PLG0"/>
<reference evidence="1 2" key="1">
    <citation type="journal article" date="2015" name="BMC Genomics">
        <title>Gene expression during zombie ant biting behavior reflects the complexity underlying fungal parasitic behavioral manipulation.</title>
        <authorList>
            <person name="de Bekker C."/>
            <person name="Ohm R.A."/>
            <person name="Loreto R.G."/>
            <person name="Sebastian A."/>
            <person name="Albert I."/>
            <person name="Merrow M."/>
            <person name="Brachmann A."/>
            <person name="Hughes D.P."/>
        </authorList>
    </citation>
    <scope>NUCLEOTIDE SEQUENCE [LARGE SCALE GENOMIC DNA]</scope>
    <source>
        <strain evidence="1 2">SC16a</strain>
    </source>
</reference>
<keyword evidence="2" id="KW-1185">Reference proteome</keyword>